<dbReference type="AlphaFoldDB" id="A0A382YCB7"/>
<dbReference type="EMBL" id="UINC01174650">
    <property type="protein sequence ID" value="SVD80874.1"/>
    <property type="molecule type" value="Genomic_DNA"/>
</dbReference>
<protein>
    <submittedName>
        <fullName evidence="1">Uncharacterized protein</fullName>
    </submittedName>
</protein>
<gene>
    <name evidence="1" type="ORF">METZ01_LOCUS433728</name>
</gene>
<reference evidence="1" key="1">
    <citation type="submission" date="2018-05" db="EMBL/GenBank/DDBJ databases">
        <authorList>
            <person name="Lanie J.A."/>
            <person name="Ng W.-L."/>
            <person name="Kazmierczak K.M."/>
            <person name="Andrzejewski T.M."/>
            <person name="Davidsen T.M."/>
            <person name="Wayne K.J."/>
            <person name="Tettelin H."/>
            <person name="Glass J.I."/>
            <person name="Rusch D."/>
            <person name="Podicherti R."/>
            <person name="Tsui H.-C.T."/>
            <person name="Winkler M.E."/>
        </authorList>
    </citation>
    <scope>NUCLEOTIDE SEQUENCE</scope>
</reference>
<accession>A0A382YCB7</accession>
<sequence length="50" mass="5609">MKIMRGFIAALSANWIFTLRQTWIEIDRIRGCRLAGSLSGKTAGKLVKTK</sequence>
<evidence type="ECO:0000313" key="1">
    <source>
        <dbReference type="EMBL" id="SVD80874.1"/>
    </source>
</evidence>
<proteinExistence type="predicted"/>
<name>A0A382YCB7_9ZZZZ</name>
<organism evidence="1">
    <name type="scientific">marine metagenome</name>
    <dbReference type="NCBI Taxonomy" id="408172"/>
    <lineage>
        <taxon>unclassified sequences</taxon>
        <taxon>metagenomes</taxon>
        <taxon>ecological metagenomes</taxon>
    </lineage>
</organism>
<feature type="non-terminal residue" evidence="1">
    <location>
        <position position="50"/>
    </location>
</feature>